<evidence type="ECO:0000256" key="4">
    <source>
        <dbReference type="SAM" id="Coils"/>
    </source>
</evidence>
<dbReference type="InterPro" id="IPR032781">
    <property type="entry name" value="ABC_tran_Xtn"/>
</dbReference>
<dbReference type="InterPro" id="IPR027417">
    <property type="entry name" value="P-loop_NTPase"/>
</dbReference>
<reference evidence="6 7" key="1">
    <citation type="submission" date="2019-08" db="EMBL/GenBank/DDBJ databases">
        <title>In-depth cultivation of the pig gut microbiome towards novel bacterial diversity and tailored functional studies.</title>
        <authorList>
            <person name="Wylensek D."/>
            <person name="Hitch T.C.A."/>
            <person name="Clavel T."/>
        </authorList>
    </citation>
    <scope>NUCLEOTIDE SEQUENCE [LARGE SCALE GENOMIC DNA]</scope>
    <source>
        <strain evidence="6 7">WCA-693-APC-MOT-I</strain>
    </source>
</reference>
<dbReference type="PROSITE" id="PS50893">
    <property type="entry name" value="ABC_TRANSPORTER_2"/>
    <property type="match status" value="2"/>
</dbReference>
<dbReference type="GO" id="GO:0003677">
    <property type="term" value="F:DNA binding"/>
    <property type="evidence" value="ECO:0007669"/>
    <property type="project" value="InterPro"/>
</dbReference>
<keyword evidence="7" id="KW-1185">Reference proteome</keyword>
<accession>A0A6L5XVT3</accession>
<keyword evidence="2" id="KW-0547">Nucleotide-binding</keyword>
<keyword evidence="3 6" id="KW-0067">ATP-binding</keyword>
<evidence type="ECO:0000313" key="6">
    <source>
        <dbReference type="EMBL" id="MSS62458.1"/>
    </source>
</evidence>
<dbReference type="Pfam" id="PF16326">
    <property type="entry name" value="ABC_tran_CTD"/>
    <property type="match status" value="1"/>
</dbReference>
<dbReference type="AlphaFoldDB" id="A0A6L5XVT3"/>
<dbReference type="GO" id="GO:0005524">
    <property type="term" value="F:ATP binding"/>
    <property type="evidence" value="ECO:0007669"/>
    <property type="project" value="UniProtKB-KW"/>
</dbReference>
<keyword evidence="1" id="KW-0677">Repeat</keyword>
<feature type="domain" description="ABC transporter" evidence="5">
    <location>
        <begin position="3"/>
        <end position="258"/>
    </location>
</feature>
<feature type="coiled-coil region" evidence="4">
    <location>
        <begin position="567"/>
        <end position="638"/>
    </location>
</feature>
<dbReference type="InterPro" id="IPR032524">
    <property type="entry name" value="ABC_tran_C"/>
</dbReference>
<gene>
    <name evidence="6" type="ORF">FYJ58_00935</name>
</gene>
<dbReference type="Pfam" id="PF12848">
    <property type="entry name" value="ABC_tran_Xtn"/>
    <property type="match status" value="1"/>
</dbReference>
<dbReference type="Gene3D" id="1.10.287.380">
    <property type="entry name" value="Valyl-tRNA synthetase, C-terminal domain"/>
    <property type="match status" value="1"/>
</dbReference>
<dbReference type="Pfam" id="PF00005">
    <property type="entry name" value="ABC_tran"/>
    <property type="match status" value="2"/>
</dbReference>
<keyword evidence="4" id="KW-0175">Coiled coil</keyword>
<protein>
    <submittedName>
        <fullName evidence="6">ABC-F family ATP-binding cassette domain-containing protein</fullName>
    </submittedName>
</protein>
<dbReference type="PANTHER" id="PTHR42855:SF2">
    <property type="entry name" value="DRUG RESISTANCE ABC TRANSPORTER,ATP-BINDING PROTEIN"/>
    <property type="match status" value="1"/>
</dbReference>
<dbReference type="PANTHER" id="PTHR42855">
    <property type="entry name" value="ABC TRANSPORTER ATP-BINDING SUBUNIT"/>
    <property type="match status" value="1"/>
</dbReference>
<evidence type="ECO:0000256" key="2">
    <source>
        <dbReference type="ARBA" id="ARBA00022741"/>
    </source>
</evidence>
<dbReference type="CDD" id="cd03221">
    <property type="entry name" value="ABCF_EF-3"/>
    <property type="match status" value="2"/>
</dbReference>
<feature type="coiled-coil region" evidence="4">
    <location>
        <begin position="86"/>
        <end position="113"/>
    </location>
</feature>
<dbReference type="PROSITE" id="PS00211">
    <property type="entry name" value="ABC_TRANSPORTER_1"/>
    <property type="match status" value="1"/>
</dbReference>
<sequence length="640" mass="73272">MILSCKDIGKTFGVEELFSHVSFHINEHEKMAIVGSNGAGKSTLLKILVGELPADEGEVILSKDTTIGYLAQHQQLSSNHTIYEEMLEVKKDIILLEQQIRKIETDMKSATGKELEQLFATYTRLNHEFEMKNGYAYQSEIIGVLKGLGFLEEDFKLTTNTLSGGQKTRVALGKLLLSTPDLILLDEPTNHLDMESIAWLETFLLNYKGAVIIVAHDRYFLDKVVSKVVELDHGTCHVFSGNYSTYAEKKAMLRDALLKQYYNQQREIKHQEEVITKLRSFNREKSIKRAESREKLLNKMEVIDKPITYEAEMHLHLEPSIISGNDVLTVTDLSKSFGDNHLFSNISFDIKRGEKVAVIGNNGTGKTTILKIINDLIPADSGEIKLGSKVKIGYYDQEHHVLSMEKTLFDELQDTYPDLDNTKIRNILAAFLFTGDDVFKRIKDLSGGERGRVSLAKLMLSEANFLILDEPTNHLDIASKEILENAINHYTGTVLYVSHDRYFINKTATRILDLTSRHLLNYIGNYDYYIEKKDTIENAFLTSDSDLEQMSNLADTSSESKMDWQQQKEEKARIRKRQNDLKKCEEEIQKLEQRNDEIDSLLALEEVYTDVGRLMELNQEKKELEEKLEQLMETWEELAD</sequence>
<organism evidence="6 7">
    <name type="scientific">Velocimicrobium porci</name>
    <dbReference type="NCBI Taxonomy" id="2606634"/>
    <lineage>
        <taxon>Bacteria</taxon>
        <taxon>Bacillati</taxon>
        <taxon>Bacillota</taxon>
        <taxon>Clostridia</taxon>
        <taxon>Lachnospirales</taxon>
        <taxon>Lachnospiraceae</taxon>
        <taxon>Velocimicrobium</taxon>
    </lineage>
</organism>
<dbReference type="InterPro" id="IPR037118">
    <property type="entry name" value="Val-tRNA_synth_C_sf"/>
</dbReference>
<dbReference type="Proteomes" id="UP000482209">
    <property type="component" value="Unassembled WGS sequence"/>
</dbReference>
<dbReference type="InterPro" id="IPR017871">
    <property type="entry name" value="ABC_transporter-like_CS"/>
</dbReference>
<dbReference type="EMBL" id="VUMT01000001">
    <property type="protein sequence ID" value="MSS62458.1"/>
    <property type="molecule type" value="Genomic_DNA"/>
</dbReference>
<dbReference type="SMART" id="SM00382">
    <property type="entry name" value="AAA"/>
    <property type="match status" value="2"/>
</dbReference>
<dbReference type="InterPro" id="IPR003593">
    <property type="entry name" value="AAA+_ATPase"/>
</dbReference>
<dbReference type="FunFam" id="3.40.50.300:FF:000011">
    <property type="entry name" value="Putative ABC transporter ATP-binding component"/>
    <property type="match status" value="1"/>
</dbReference>
<dbReference type="FunFam" id="3.40.50.300:FF:000309">
    <property type="entry name" value="ABC transporter ATP-binding protein"/>
    <property type="match status" value="1"/>
</dbReference>
<dbReference type="Gene3D" id="3.40.50.300">
    <property type="entry name" value="P-loop containing nucleotide triphosphate hydrolases"/>
    <property type="match status" value="2"/>
</dbReference>
<name>A0A6L5XVT3_9FIRM</name>
<evidence type="ECO:0000256" key="1">
    <source>
        <dbReference type="ARBA" id="ARBA00022737"/>
    </source>
</evidence>
<comment type="caution">
    <text evidence="6">The sequence shown here is derived from an EMBL/GenBank/DDBJ whole genome shotgun (WGS) entry which is preliminary data.</text>
</comment>
<evidence type="ECO:0000259" key="5">
    <source>
        <dbReference type="PROSITE" id="PS50893"/>
    </source>
</evidence>
<evidence type="ECO:0000313" key="7">
    <source>
        <dbReference type="Proteomes" id="UP000482209"/>
    </source>
</evidence>
<evidence type="ECO:0000256" key="3">
    <source>
        <dbReference type="ARBA" id="ARBA00022840"/>
    </source>
</evidence>
<dbReference type="SUPFAM" id="SSF52540">
    <property type="entry name" value="P-loop containing nucleoside triphosphate hydrolases"/>
    <property type="match status" value="2"/>
</dbReference>
<dbReference type="GO" id="GO:0016887">
    <property type="term" value="F:ATP hydrolysis activity"/>
    <property type="evidence" value="ECO:0007669"/>
    <property type="project" value="InterPro"/>
</dbReference>
<dbReference type="RefSeq" id="WP_154515876.1">
    <property type="nucleotide sequence ID" value="NZ_VUMT01000001.1"/>
</dbReference>
<feature type="domain" description="ABC transporter" evidence="5">
    <location>
        <begin position="328"/>
        <end position="541"/>
    </location>
</feature>
<proteinExistence type="predicted"/>
<dbReference type="InterPro" id="IPR051309">
    <property type="entry name" value="ABCF_ATPase"/>
</dbReference>
<dbReference type="InterPro" id="IPR003439">
    <property type="entry name" value="ABC_transporter-like_ATP-bd"/>
</dbReference>